<gene>
    <name evidence="3" type="ORF">A6770_24385</name>
</gene>
<proteinExistence type="predicted"/>
<feature type="transmembrane region" description="Helical" evidence="1">
    <location>
        <begin position="389"/>
        <end position="412"/>
    </location>
</feature>
<evidence type="ECO:0000256" key="1">
    <source>
        <dbReference type="SAM" id="Phobius"/>
    </source>
</evidence>
<dbReference type="EMBL" id="LXQD01000300">
    <property type="protein sequence ID" value="RCJ28029.1"/>
    <property type="molecule type" value="Genomic_DNA"/>
</dbReference>
<feature type="chain" id="PRO_5017008284" evidence="2">
    <location>
        <begin position="22"/>
        <end position="452"/>
    </location>
</feature>
<keyword evidence="1" id="KW-0472">Membrane</keyword>
<evidence type="ECO:0000313" key="3">
    <source>
        <dbReference type="EMBL" id="RCJ28029.1"/>
    </source>
</evidence>
<name>A0A367QVS3_9NOSO</name>
<feature type="transmembrane region" description="Helical" evidence="1">
    <location>
        <begin position="181"/>
        <end position="198"/>
    </location>
</feature>
<organism evidence="3 4">
    <name type="scientific">Nostoc minutum NIES-26</name>
    <dbReference type="NCBI Taxonomy" id="1844469"/>
    <lineage>
        <taxon>Bacteria</taxon>
        <taxon>Bacillati</taxon>
        <taxon>Cyanobacteriota</taxon>
        <taxon>Cyanophyceae</taxon>
        <taxon>Nostocales</taxon>
        <taxon>Nostocaceae</taxon>
        <taxon>Nostoc</taxon>
    </lineage>
</organism>
<dbReference type="AlphaFoldDB" id="A0A367QVS3"/>
<reference evidence="3" key="1">
    <citation type="submission" date="2016-04" db="EMBL/GenBank/DDBJ databases">
        <authorList>
            <person name="Tabuchi Yagui T.R."/>
        </authorList>
    </citation>
    <scope>NUCLEOTIDE SEQUENCE [LARGE SCALE GENOMIC DNA]</scope>
    <source>
        <strain evidence="3">NIES-26</strain>
    </source>
</reference>
<sequence>MKQWLSAILLPIVLLQAPVFAQTKSLSAVNEQIPVKEVITPTPKPDPVPNLVPLKGTEQMRLQLVNCEGWLDCTLARLLLHPSAYIDRRELWFDNSTQVPVSILNTAVVVEGDFTGYQLNKQAISLSEDIKIPANQIISIPLILKRSVIPPDRYSGAIYLTLQNRSDRLSLPINLSARSGPLLPLIVLFFGVILGRLFKYMQERGEPQAKALEEVYRLQTDIAGAKLEDQNKQLLADMVNEVRTLVIREQLDAVPVQVQTIRDRLETLVKLQALEDRLNQQATTFPTDVDEYTLKISQARRYIAQKEDAKAKELLEKISSDLDRVGGRTGGDSGIEAYKRSLEEIFKVTDRMNQPIKENITPSLLAKFQQFLINLSGVSDRVRAEATFWVVRPLLSLILLVGLSAAGISSLYIENGTTFGARPFADYLGLILWGLSADVASRSLSNLPGAKQ</sequence>
<keyword evidence="4" id="KW-1185">Reference proteome</keyword>
<dbReference type="Proteomes" id="UP000252107">
    <property type="component" value="Unassembled WGS sequence"/>
</dbReference>
<feature type="signal peptide" evidence="2">
    <location>
        <begin position="1"/>
        <end position="21"/>
    </location>
</feature>
<comment type="caution">
    <text evidence="3">The sequence shown here is derived from an EMBL/GenBank/DDBJ whole genome shotgun (WGS) entry which is preliminary data.</text>
</comment>
<evidence type="ECO:0000313" key="4">
    <source>
        <dbReference type="Proteomes" id="UP000252107"/>
    </source>
</evidence>
<evidence type="ECO:0000256" key="2">
    <source>
        <dbReference type="SAM" id="SignalP"/>
    </source>
</evidence>
<protein>
    <submittedName>
        <fullName evidence="3">Uncharacterized protein</fullName>
    </submittedName>
</protein>
<accession>A0A367QVS3</accession>
<keyword evidence="1" id="KW-0812">Transmembrane</keyword>
<keyword evidence="1" id="KW-1133">Transmembrane helix</keyword>
<keyword evidence="2" id="KW-0732">Signal</keyword>